<proteinExistence type="inferred from homology"/>
<gene>
    <name evidence="15" type="ORF">GPECTOR_1g806</name>
</gene>
<comment type="catalytic activity">
    <reaction evidence="10 13">
        <text>thymidine + ATP = dTMP + ADP + H(+)</text>
        <dbReference type="Rhea" id="RHEA:19129"/>
        <dbReference type="ChEBI" id="CHEBI:15378"/>
        <dbReference type="ChEBI" id="CHEBI:17748"/>
        <dbReference type="ChEBI" id="CHEBI:30616"/>
        <dbReference type="ChEBI" id="CHEBI:63528"/>
        <dbReference type="ChEBI" id="CHEBI:456216"/>
        <dbReference type="EC" id="2.7.1.21"/>
    </reaction>
</comment>
<evidence type="ECO:0000256" key="3">
    <source>
        <dbReference type="ARBA" id="ARBA00022634"/>
    </source>
</evidence>
<accession>A0A150H499</accession>
<keyword evidence="6 13" id="KW-0547">Nucleotide-binding</keyword>
<dbReference type="InterPro" id="IPR020633">
    <property type="entry name" value="Thymidine_kinase_CS"/>
</dbReference>
<evidence type="ECO:0000256" key="1">
    <source>
        <dbReference type="ARBA" id="ARBA00007587"/>
    </source>
</evidence>
<dbReference type="EC" id="2.7.1.21" evidence="2 13"/>
<dbReference type="PANTHER" id="PTHR11441">
    <property type="entry name" value="THYMIDINE KINASE"/>
    <property type="match status" value="1"/>
</dbReference>
<keyword evidence="5" id="KW-0479">Metal-binding</keyword>
<evidence type="ECO:0000256" key="2">
    <source>
        <dbReference type="ARBA" id="ARBA00012118"/>
    </source>
</evidence>
<dbReference type="SUPFAM" id="SSF52540">
    <property type="entry name" value="P-loop containing nucleoside triphosphate hydrolases"/>
    <property type="match status" value="1"/>
</dbReference>
<dbReference type="Proteomes" id="UP000075714">
    <property type="component" value="Unassembled WGS sequence"/>
</dbReference>
<comment type="similarity">
    <text evidence="1 14">Belongs to the thymidine kinase family.</text>
</comment>
<evidence type="ECO:0000256" key="10">
    <source>
        <dbReference type="ARBA" id="ARBA00048254"/>
    </source>
</evidence>
<evidence type="ECO:0000256" key="9">
    <source>
        <dbReference type="ARBA" id="ARBA00022840"/>
    </source>
</evidence>
<dbReference type="PROSITE" id="PS00603">
    <property type="entry name" value="TK_CELLULAR_TYPE"/>
    <property type="match status" value="1"/>
</dbReference>
<dbReference type="Pfam" id="PF00265">
    <property type="entry name" value="TK"/>
    <property type="match status" value="1"/>
</dbReference>
<dbReference type="InterPro" id="IPR001267">
    <property type="entry name" value="Thymidine_kinase"/>
</dbReference>
<evidence type="ECO:0000256" key="13">
    <source>
        <dbReference type="RuleBase" id="RU000544"/>
    </source>
</evidence>
<dbReference type="Gene3D" id="3.30.60.20">
    <property type="match status" value="1"/>
</dbReference>
<evidence type="ECO:0000256" key="12">
    <source>
        <dbReference type="PIRSR" id="PIRSR035805-2"/>
    </source>
</evidence>
<keyword evidence="9 13" id="KW-0067">ATP-binding</keyword>
<dbReference type="GO" id="GO:0004797">
    <property type="term" value="F:thymidine kinase activity"/>
    <property type="evidence" value="ECO:0007669"/>
    <property type="project" value="UniProtKB-EC"/>
</dbReference>
<keyword evidence="7 13" id="KW-0418">Kinase</keyword>
<dbReference type="GO" id="GO:0005524">
    <property type="term" value="F:ATP binding"/>
    <property type="evidence" value="ECO:0007669"/>
    <property type="project" value="UniProtKB-KW"/>
</dbReference>
<evidence type="ECO:0000256" key="6">
    <source>
        <dbReference type="ARBA" id="ARBA00022741"/>
    </source>
</evidence>
<evidence type="ECO:0000256" key="14">
    <source>
        <dbReference type="RuleBase" id="RU004165"/>
    </source>
</evidence>
<evidence type="ECO:0000256" key="11">
    <source>
        <dbReference type="PIRSR" id="PIRSR035805-1"/>
    </source>
</evidence>
<dbReference type="FunFam" id="3.40.50.300:FF:000948">
    <property type="entry name" value="Thymidine kinase"/>
    <property type="match status" value="1"/>
</dbReference>
<dbReference type="PANTHER" id="PTHR11441:SF0">
    <property type="entry name" value="THYMIDINE KINASE, CYTOSOLIC"/>
    <property type="match status" value="1"/>
</dbReference>
<name>A0A150H499_GONPE</name>
<evidence type="ECO:0000256" key="8">
    <source>
        <dbReference type="ARBA" id="ARBA00022833"/>
    </source>
</evidence>
<feature type="active site" description="Proton acceptor" evidence="11">
    <location>
        <position position="87"/>
    </location>
</feature>
<evidence type="ECO:0000313" key="15">
    <source>
        <dbReference type="EMBL" id="KXZ56894.1"/>
    </source>
</evidence>
<evidence type="ECO:0000256" key="4">
    <source>
        <dbReference type="ARBA" id="ARBA00022679"/>
    </source>
</evidence>
<dbReference type="STRING" id="33097.A0A150H499"/>
<reference evidence="16" key="1">
    <citation type="journal article" date="2016" name="Nat. Commun.">
        <title>The Gonium pectorale genome demonstrates co-option of cell cycle regulation during the evolution of multicellularity.</title>
        <authorList>
            <person name="Hanschen E.R."/>
            <person name="Marriage T.N."/>
            <person name="Ferris P.J."/>
            <person name="Hamaji T."/>
            <person name="Toyoda A."/>
            <person name="Fujiyama A."/>
            <person name="Neme R."/>
            <person name="Noguchi H."/>
            <person name="Minakuchi Y."/>
            <person name="Suzuki M."/>
            <person name="Kawai-Toyooka H."/>
            <person name="Smith D.R."/>
            <person name="Sparks H."/>
            <person name="Anderson J."/>
            <person name="Bakaric R."/>
            <person name="Luria V."/>
            <person name="Karger A."/>
            <person name="Kirschner M.W."/>
            <person name="Durand P.M."/>
            <person name="Michod R.E."/>
            <person name="Nozaki H."/>
            <person name="Olson B.J."/>
        </authorList>
    </citation>
    <scope>NUCLEOTIDE SEQUENCE [LARGE SCALE GENOMIC DNA]</scope>
    <source>
        <strain evidence="16">NIES-2863</strain>
    </source>
</reference>
<dbReference type="PIRSF" id="PIRSF035805">
    <property type="entry name" value="TK_cell"/>
    <property type="match status" value="1"/>
</dbReference>
<keyword evidence="8" id="KW-0862">Zinc</keyword>
<keyword evidence="3 13" id="KW-0237">DNA synthesis</keyword>
<feature type="binding site" evidence="12">
    <location>
        <position position="171"/>
    </location>
    <ligand>
        <name>substrate</name>
    </ligand>
</feature>
<dbReference type="EMBL" id="LSYV01000002">
    <property type="protein sequence ID" value="KXZ56894.1"/>
    <property type="molecule type" value="Genomic_DNA"/>
</dbReference>
<keyword evidence="4 13" id="KW-0808">Transferase</keyword>
<evidence type="ECO:0000313" key="16">
    <source>
        <dbReference type="Proteomes" id="UP000075714"/>
    </source>
</evidence>
<dbReference type="SUPFAM" id="SSF57716">
    <property type="entry name" value="Glucocorticoid receptor-like (DNA-binding domain)"/>
    <property type="match status" value="1"/>
</dbReference>
<organism evidence="15 16">
    <name type="scientific">Gonium pectorale</name>
    <name type="common">Green alga</name>
    <dbReference type="NCBI Taxonomy" id="33097"/>
    <lineage>
        <taxon>Eukaryota</taxon>
        <taxon>Viridiplantae</taxon>
        <taxon>Chlorophyta</taxon>
        <taxon>core chlorophytes</taxon>
        <taxon>Chlorophyceae</taxon>
        <taxon>CS clade</taxon>
        <taxon>Chlamydomonadales</taxon>
        <taxon>Volvocaceae</taxon>
        <taxon>Gonium</taxon>
    </lineage>
</organism>
<protein>
    <recommendedName>
        <fullName evidence="2 13">Thymidine kinase</fullName>
        <ecNumber evidence="2 13">2.7.1.21</ecNumber>
    </recommendedName>
</protein>
<evidence type="ECO:0000256" key="5">
    <source>
        <dbReference type="ARBA" id="ARBA00022723"/>
    </source>
</evidence>
<keyword evidence="16" id="KW-1185">Reference proteome</keyword>
<dbReference type="OrthoDB" id="439028at2759"/>
<sequence>MGSIHIIMGPMFAGKTTALIDRVEDAQRLGQAVVVVKSAVDTRYSVDQVVTHSGRRVPCFALQRLGQLRGRLGEEAYRAVQVVAVDEAQFLEGLVDDVRAAAEEDGKTVIVAGLNGDFRRQRFGQILDLVPLSDTVKKLRGRCKFCEQPSLFTLRIAASTQQQLVGGADAYAPVCREHYHDLEAVRRAVAAGVGAAEHPEPEAKVAQAIAGVSQA</sequence>
<dbReference type="Gene3D" id="3.40.50.300">
    <property type="entry name" value="P-loop containing nucleotide triphosphate hydrolases"/>
    <property type="match status" value="1"/>
</dbReference>
<evidence type="ECO:0000256" key="7">
    <source>
        <dbReference type="ARBA" id="ARBA00022777"/>
    </source>
</evidence>
<dbReference type="AlphaFoldDB" id="A0A150H499"/>
<dbReference type="GO" id="GO:0046872">
    <property type="term" value="F:metal ion binding"/>
    <property type="evidence" value="ECO:0007669"/>
    <property type="project" value="UniProtKB-KW"/>
</dbReference>
<comment type="caution">
    <text evidence="15">The sequence shown here is derived from an EMBL/GenBank/DDBJ whole genome shotgun (WGS) entry which is preliminary data.</text>
</comment>
<dbReference type="InterPro" id="IPR027417">
    <property type="entry name" value="P-loop_NTPase"/>
</dbReference>
<dbReference type="GO" id="GO:0071897">
    <property type="term" value="P:DNA biosynthetic process"/>
    <property type="evidence" value="ECO:0007669"/>
    <property type="project" value="UniProtKB-KW"/>
</dbReference>
<dbReference type="GO" id="GO:0046104">
    <property type="term" value="P:thymidine metabolic process"/>
    <property type="evidence" value="ECO:0007669"/>
    <property type="project" value="TreeGrafter"/>
</dbReference>